<dbReference type="KEGG" id="acel:acsn021_13690"/>
<dbReference type="EMBL" id="AP023367">
    <property type="protein sequence ID" value="BCJ93800.1"/>
    <property type="molecule type" value="Genomic_DNA"/>
</dbReference>
<organism evidence="1 2">
    <name type="scientific">Anaerocolumna cellulosilytica</name>
    <dbReference type="NCBI Taxonomy" id="433286"/>
    <lineage>
        <taxon>Bacteria</taxon>
        <taxon>Bacillati</taxon>
        <taxon>Bacillota</taxon>
        <taxon>Clostridia</taxon>
        <taxon>Lachnospirales</taxon>
        <taxon>Lachnospiraceae</taxon>
        <taxon>Anaerocolumna</taxon>
    </lineage>
</organism>
<dbReference type="Proteomes" id="UP000515561">
    <property type="component" value="Chromosome"/>
</dbReference>
<evidence type="ECO:0000313" key="2">
    <source>
        <dbReference type="Proteomes" id="UP000515561"/>
    </source>
</evidence>
<sequence>MRYPSVTADSCYESKEGYNYLKEYNQIPYIKPQTYEKWKKRSFKKDISKRENMDYDREADTYIYQGGKKLSPLFCDTLLANVFVLKKS</sequence>
<dbReference type="AlphaFoldDB" id="A0A6S6R382"/>
<name>A0A6S6R382_9FIRM</name>
<reference evidence="1 2" key="1">
    <citation type="journal article" date="2016" name="Int. J. Syst. Evol. Microbiol.">
        <title>Descriptions of Anaerotaenia torta gen. nov., sp. nov. and Anaerocolumna cellulosilytica gen. nov., sp. nov. isolated from a methanogenic reactor of cattle waste.</title>
        <authorList>
            <person name="Uek A."/>
            <person name="Ohtaki Y."/>
            <person name="Kaku N."/>
            <person name="Ueki K."/>
        </authorList>
    </citation>
    <scope>NUCLEOTIDE SEQUENCE [LARGE SCALE GENOMIC DNA]</scope>
    <source>
        <strain evidence="1 2">SN021</strain>
    </source>
</reference>
<gene>
    <name evidence="1" type="ORF">acsn021_13690</name>
</gene>
<evidence type="ECO:0008006" key="3">
    <source>
        <dbReference type="Google" id="ProtNLM"/>
    </source>
</evidence>
<protein>
    <recommendedName>
        <fullName evidence="3">Transposase IS4-like domain-containing protein</fullName>
    </recommendedName>
</protein>
<evidence type="ECO:0000313" key="1">
    <source>
        <dbReference type="EMBL" id="BCJ93800.1"/>
    </source>
</evidence>
<accession>A0A6S6R382</accession>
<keyword evidence="2" id="KW-1185">Reference proteome</keyword>
<proteinExistence type="predicted"/>